<sequence length="193" mass="21090">MVNSQQLQKETSAFLNKEVLAVGIFDVSLTAGKGYVAPAAAGLAAGLITKQIQKKIIKNKNNSDDEDDKEYTMGNRLLTGAIGVATGVGTQQLMKHHDAKKSGLTPIMIVAVTKNKIYLLDWKGTHNKGTGPTETLVEFNRNLVKIQNHTRALVHHTIEMKEDGNSCKIECNLGATHSNKEMNREVIALLKQN</sequence>
<accession>A0A1E7F1M2</accession>
<reference evidence="1 2" key="1">
    <citation type="submission" date="2016-09" db="EMBL/GenBank/DDBJ databases">
        <title>Extensive genetic diversity and differential bi-allelic expression allows diatom success in the polar Southern Ocean.</title>
        <authorList>
            <consortium name="DOE Joint Genome Institute"/>
            <person name="Mock T."/>
            <person name="Otillar R.P."/>
            <person name="Strauss J."/>
            <person name="Dupont C."/>
            <person name="Frickenhaus S."/>
            <person name="Maumus F."/>
            <person name="Mcmullan M."/>
            <person name="Sanges R."/>
            <person name="Schmutz J."/>
            <person name="Toseland A."/>
            <person name="Valas R."/>
            <person name="Veluchamy A."/>
            <person name="Ward B.J."/>
            <person name="Allen A."/>
            <person name="Barry K."/>
            <person name="Falciatore A."/>
            <person name="Ferrante M."/>
            <person name="Fortunato A.E."/>
            <person name="Gloeckner G."/>
            <person name="Gruber A."/>
            <person name="Hipkin R."/>
            <person name="Janech M."/>
            <person name="Kroth P."/>
            <person name="Leese F."/>
            <person name="Lindquist E."/>
            <person name="Lyon B.R."/>
            <person name="Martin J."/>
            <person name="Mayer C."/>
            <person name="Parker M."/>
            <person name="Quesneville H."/>
            <person name="Raymond J."/>
            <person name="Uhlig C."/>
            <person name="Valentin K.U."/>
            <person name="Worden A.Z."/>
            <person name="Armbrust E.V."/>
            <person name="Bowler C."/>
            <person name="Green B."/>
            <person name="Moulton V."/>
            <person name="Van Oosterhout C."/>
            <person name="Grigoriev I."/>
        </authorList>
    </citation>
    <scope>NUCLEOTIDE SEQUENCE [LARGE SCALE GENOMIC DNA]</scope>
    <source>
        <strain evidence="1 2">CCMP1102</strain>
    </source>
</reference>
<keyword evidence="2" id="KW-1185">Reference proteome</keyword>
<dbReference type="Proteomes" id="UP000095751">
    <property type="component" value="Unassembled WGS sequence"/>
</dbReference>
<proteinExistence type="predicted"/>
<name>A0A1E7F1M2_9STRA</name>
<organism evidence="1 2">
    <name type="scientific">Fragilariopsis cylindrus CCMP1102</name>
    <dbReference type="NCBI Taxonomy" id="635003"/>
    <lineage>
        <taxon>Eukaryota</taxon>
        <taxon>Sar</taxon>
        <taxon>Stramenopiles</taxon>
        <taxon>Ochrophyta</taxon>
        <taxon>Bacillariophyta</taxon>
        <taxon>Bacillariophyceae</taxon>
        <taxon>Bacillariophycidae</taxon>
        <taxon>Bacillariales</taxon>
        <taxon>Bacillariaceae</taxon>
        <taxon>Fragilariopsis</taxon>
    </lineage>
</organism>
<evidence type="ECO:0000313" key="2">
    <source>
        <dbReference type="Proteomes" id="UP000095751"/>
    </source>
</evidence>
<evidence type="ECO:0000313" key="1">
    <source>
        <dbReference type="EMBL" id="OEU12004.1"/>
    </source>
</evidence>
<dbReference type="EMBL" id="KV784366">
    <property type="protein sequence ID" value="OEU12004.1"/>
    <property type="molecule type" value="Genomic_DNA"/>
</dbReference>
<dbReference type="KEGG" id="fcy:FRACYDRAFT_245130"/>
<protein>
    <submittedName>
        <fullName evidence="1">Uncharacterized protein</fullName>
    </submittedName>
</protein>
<gene>
    <name evidence="1" type="ORF">FRACYDRAFT_245130</name>
</gene>
<dbReference type="AlphaFoldDB" id="A0A1E7F1M2"/>
<dbReference type="InParanoid" id="A0A1E7F1M2"/>